<sequence length="1496" mass="167707">MPRLCANPDCCFAHRGGRSRVSSVGRCVFCDPEKMESACLLGTQPPTNDGLPSQPQRRRVVHALLAMETDHHREVAFEHIPLEYHDSFWEHMEKSKRCRGLDGRVCDFALTSAGGRAQVHRQASSTCLLCSPPALAEACAAEGGPEKIAGMLRRLTAPRRAVVLEHRLSVEDRARVQAALTKRPAGLPAVRRKPAAAVDVGELDGGRWPNGKPCATARRKMHRPAMRALPGAPVSNDNGLPAASLTERAKAFERWCLYHSWAQCDRCGHMLPRDLTAATIMKDQRANVTAGRCSVCQSKRNVPVPTSVENCPAVLRAVKSELAALLSPLVVDVGPEVRAKYNTGYRQHATMVRFYWKSEIVQETLNTVPDGDDRRALLAACHHLLSDASSSYKLFHTEHAAFLERHPEPSEQLRRRCLQFLERPGLECALWPCLFWKTSMTFTHERATGLTRADRANVEPLEHVLFPNRARAARAMAPVEAEEDEAAEDDENALEDDGARHSLKKLFAALALGPCLGYNAQYGILHFLYDLHMWTDVGSKRNLGYNVPMRLMLRGSSFSPLYWKSFHFALLDLVRQLGYPRVFWTLAPYEWSFPYHCWIRDEMGKLLKERLRLPLPETLHLAHVMLQTAKGLLLGDTGSRKDWTSHLFHVQDPDGCKVRVCGVVRLEFQDGFRKAATQGYHGSGRPHLHMLIFLAKEQLRELEVPRLVQATLPEEPDTLQGYVLGSQLDRHQDLRGEWVQESGQQPREGPTEWDEEKGIWQLQHREADKQKGLRAFIPEVMDVLRCHQDFQFCDDDAMLRRCVTKYVSKFSDSASDEWLNDANDAVTIATNILMRYHPMEPEMVLQLFGGRFRQWHISTLGGGKRDFHVPWPDKAPLPREIARYEAASWAAGRISLLDFLRKSNEAGDISQWLKKKHKEEAAEGMALEDFAANFPMQGEAVVAAETLSRLSDRFWGQWLVLHIPFTCIDDFICEDALAKVPPEHRYLCMALRCPHPRAQALWGDEGQIRTELKAEAHTADHAETIVNMLRANTGLIRDYLNGKLTLSSPSPAPAAGVVPAGHVAPGRPPKWDSAQLRFQKVLDKHIDRALALQAAEEEDVADDIRQAMLKDSKICVCLGPPGSGKTTLVHAAVERTLAAGGQVLFACPTAQLASRMRERYGDRLVVDTCHAAFHLNEDILVNASALDLYALVVIDEVSQIEGAHFERIVKLWEFVGKAPAVAVLGDKWQMPGMGETRAWETALWKSHTHRTELHKMYRCRDPAFAEVLKCLRTGKPNAGMLRQLKRKLAWKAGKPTAAAMQKLLHAHPGTTILTCTRQGAAEVNQCALEALFPSFPPVTVLEGDLETNPVNYQDGALKPPEALVPLPVPIHKTMWIYITKNIRKDMDLVNGMRARVVGYDEHTRGLRVETATGKVADVWRWTDVEKGSQTYYPIRLGYASTILKFQGAELDHVVAYLDAKKIPAAAYTAISRVHTMDEFRLAAPVPLEAVHFTPAR</sequence>
<evidence type="ECO:0000313" key="2">
    <source>
        <dbReference type="Proteomes" id="UP001642464"/>
    </source>
</evidence>
<dbReference type="InterPro" id="IPR027417">
    <property type="entry name" value="P-loop_NTPase"/>
</dbReference>
<protein>
    <submittedName>
        <fullName evidence="1">ATP-dependent DNA helicase PIF1 (DNA repair and recombination helicase PIF1) (Pif1/Rrm3 DNA helicase-like protein)</fullName>
    </submittedName>
</protein>
<organism evidence="1 2">
    <name type="scientific">Durusdinium trenchii</name>
    <dbReference type="NCBI Taxonomy" id="1381693"/>
    <lineage>
        <taxon>Eukaryota</taxon>
        <taxon>Sar</taxon>
        <taxon>Alveolata</taxon>
        <taxon>Dinophyceae</taxon>
        <taxon>Suessiales</taxon>
        <taxon>Symbiodiniaceae</taxon>
        <taxon>Durusdinium</taxon>
    </lineage>
</organism>
<keyword evidence="2" id="KW-1185">Reference proteome</keyword>
<proteinExistence type="predicted"/>
<dbReference type="Gene3D" id="3.40.50.300">
    <property type="entry name" value="P-loop containing nucleotide triphosphate hydrolases"/>
    <property type="match status" value="2"/>
</dbReference>
<name>A0ABP0HSD8_9DINO</name>
<dbReference type="Gene3D" id="2.30.30.940">
    <property type="match status" value="1"/>
</dbReference>
<comment type="caution">
    <text evidence="1">The sequence shown here is derived from an EMBL/GenBank/DDBJ whole genome shotgun (WGS) entry which is preliminary data.</text>
</comment>
<dbReference type="SUPFAM" id="SSF52540">
    <property type="entry name" value="P-loop containing nucleoside triphosphate hydrolases"/>
    <property type="match status" value="1"/>
</dbReference>
<dbReference type="CDD" id="cd18809">
    <property type="entry name" value="SF1_C_RecD"/>
    <property type="match status" value="1"/>
</dbReference>
<dbReference type="PANTHER" id="PTHR47642">
    <property type="entry name" value="ATP-DEPENDENT DNA HELICASE"/>
    <property type="match status" value="1"/>
</dbReference>
<gene>
    <name evidence="1" type="ORF">SCF082_LOCUS3389</name>
</gene>
<dbReference type="EMBL" id="CAXAMM010001713">
    <property type="protein sequence ID" value="CAK8993149.1"/>
    <property type="molecule type" value="Genomic_DNA"/>
</dbReference>
<reference evidence="1 2" key="1">
    <citation type="submission" date="2024-02" db="EMBL/GenBank/DDBJ databases">
        <authorList>
            <person name="Chen Y."/>
            <person name="Shah S."/>
            <person name="Dougan E. K."/>
            <person name="Thang M."/>
            <person name="Chan C."/>
        </authorList>
    </citation>
    <scope>NUCLEOTIDE SEQUENCE [LARGE SCALE GENOMIC DNA]</scope>
</reference>
<dbReference type="PANTHER" id="PTHR47642:SF6">
    <property type="entry name" value="ATP-DEPENDENT DNA HELICASE"/>
    <property type="match status" value="1"/>
</dbReference>
<dbReference type="Pfam" id="PF13604">
    <property type="entry name" value="AAA_30"/>
    <property type="match status" value="1"/>
</dbReference>
<dbReference type="InterPro" id="IPR051055">
    <property type="entry name" value="PIF1_helicase"/>
</dbReference>
<evidence type="ECO:0000313" key="1">
    <source>
        <dbReference type="EMBL" id="CAK8993149.1"/>
    </source>
</evidence>
<accession>A0ABP0HSD8</accession>
<dbReference type="Proteomes" id="UP001642464">
    <property type="component" value="Unassembled WGS sequence"/>
</dbReference>